<name>A0A931J4W7_9BURK</name>
<organism evidence="2 3">
    <name type="scientific">Inhella proteolytica</name>
    <dbReference type="NCBI Taxonomy" id="2795029"/>
    <lineage>
        <taxon>Bacteria</taxon>
        <taxon>Pseudomonadati</taxon>
        <taxon>Pseudomonadota</taxon>
        <taxon>Betaproteobacteria</taxon>
        <taxon>Burkholderiales</taxon>
        <taxon>Sphaerotilaceae</taxon>
        <taxon>Inhella</taxon>
    </lineage>
</organism>
<sequence length="492" mass="52773">MNALRNSLATLVASAAALALALIAPTPARAASALVLQDSTPLRAAAKDSSPLLTPLWRGEALELRGAKGDWLQVWDHARERGGFVRAERLLPLPTGEAALPELLAQLRLLRQQAGAESLGLGVAAALIERADADWLASPQGAELLDALVQLQERLAERVQSAGPQQQTSSAAHAEVAKRYGYPLRSLAQADGSQRICPNEEPARLLRAHASASAAQQARAALALTRPDCTAAELLPSQLLALHEQRTAWLEGIALNELPPTLRNRLLLRRAGAWSSLAFAERARDMRPAATLALQAWAQLIPAELGEDDAAALREAAIRLAPMRHAVQARPTQLRWGKLELRLEAAGPGQTCFQLLEQRGPTAEPRGARQCSHGAVHWASARLAPDGRSLVLAVQPLDGWTELWRLQADGPLQVLPPNSSAPGLGVAEFAGFMGPQLLVAREAIAEGKTLRRFEVYGPELLQPQRWAGEYALLGAFQRGVDAGWRAGSPLAR</sequence>
<protein>
    <recommendedName>
        <fullName evidence="4">SH3 domain-containing protein</fullName>
    </recommendedName>
</protein>
<dbReference type="AlphaFoldDB" id="A0A931J4W7"/>
<gene>
    <name evidence="2" type="ORF">I7X39_15630</name>
</gene>
<evidence type="ECO:0000313" key="3">
    <source>
        <dbReference type="Proteomes" id="UP000613266"/>
    </source>
</evidence>
<accession>A0A931J4W7</accession>
<proteinExistence type="predicted"/>
<feature type="chain" id="PRO_5037795771" description="SH3 domain-containing protein" evidence="1">
    <location>
        <begin position="31"/>
        <end position="492"/>
    </location>
</feature>
<comment type="caution">
    <text evidence="2">The sequence shown here is derived from an EMBL/GenBank/DDBJ whole genome shotgun (WGS) entry which is preliminary data.</text>
</comment>
<reference evidence="2" key="1">
    <citation type="submission" date="2020-12" db="EMBL/GenBank/DDBJ databases">
        <title>The genome sequence of Inhella sp. 1Y17.</title>
        <authorList>
            <person name="Liu Y."/>
        </authorList>
    </citation>
    <scope>NUCLEOTIDE SEQUENCE</scope>
    <source>
        <strain evidence="2">1Y17</strain>
    </source>
</reference>
<feature type="signal peptide" evidence="1">
    <location>
        <begin position="1"/>
        <end position="30"/>
    </location>
</feature>
<keyword evidence="1" id="KW-0732">Signal</keyword>
<dbReference type="Proteomes" id="UP000613266">
    <property type="component" value="Unassembled WGS sequence"/>
</dbReference>
<evidence type="ECO:0008006" key="4">
    <source>
        <dbReference type="Google" id="ProtNLM"/>
    </source>
</evidence>
<dbReference type="RefSeq" id="WP_198112091.1">
    <property type="nucleotide sequence ID" value="NZ_JAEDAK010000011.1"/>
</dbReference>
<keyword evidence="3" id="KW-1185">Reference proteome</keyword>
<evidence type="ECO:0000256" key="1">
    <source>
        <dbReference type="SAM" id="SignalP"/>
    </source>
</evidence>
<dbReference type="EMBL" id="JAEDAK010000011">
    <property type="protein sequence ID" value="MBH9578321.1"/>
    <property type="molecule type" value="Genomic_DNA"/>
</dbReference>
<evidence type="ECO:0000313" key="2">
    <source>
        <dbReference type="EMBL" id="MBH9578321.1"/>
    </source>
</evidence>